<dbReference type="eggNOG" id="ENOG502SUBU">
    <property type="taxonomic scope" value="Eukaryota"/>
</dbReference>
<dbReference type="GeneID" id="36289374"/>
<dbReference type="AlphaFoldDB" id="A0A177AC69"/>
<gene>
    <name evidence="1" type="ORF">VC83_06313</name>
</gene>
<dbReference type="Proteomes" id="UP000077154">
    <property type="component" value="Unassembled WGS sequence"/>
</dbReference>
<name>A0A177AC69_9PEZI</name>
<dbReference type="VEuPathDB" id="FungiDB:GMDG_05050"/>
<organism evidence="1">
    <name type="scientific">Pseudogymnoascus destructans</name>
    <dbReference type="NCBI Taxonomy" id="655981"/>
    <lineage>
        <taxon>Eukaryota</taxon>
        <taxon>Fungi</taxon>
        <taxon>Dikarya</taxon>
        <taxon>Ascomycota</taxon>
        <taxon>Pezizomycotina</taxon>
        <taxon>Leotiomycetes</taxon>
        <taxon>Thelebolales</taxon>
        <taxon>Thelebolaceae</taxon>
        <taxon>Pseudogymnoascus</taxon>
    </lineage>
</organism>
<proteinExistence type="predicted"/>
<dbReference type="RefSeq" id="XP_024324155.1">
    <property type="nucleotide sequence ID" value="XM_024469915.1"/>
</dbReference>
<protein>
    <submittedName>
        <fullName evidence="1">Uncharacterized protein</fullName>
    </submittedName>
</protein>
<evidence type="ECO:0000313" key="1">
    <source>
        <dbReference type="EMBL" id="OAF58871.1"/>
    </source>
</evidence>
<reference evidence="1" key="1">
    <citation type="submission" date="2016-03" db="EMBL/GenBank/DDBJ databases">
        <title>Updated assembly of Pseudogymnoascus destructans, the fungus causing white-nose syndrome of bats.</title>
        <authorList>
            <person name="Palmer J.M."/>
            <person name="Drees K.P."/>
            <person name="Foster J.T."/>
            <person name="Lindner D.L."/>
        </authorList>
    </citation>
    <scope>NUCLEOTIDE SEQUENCE [LARGE SCALE GENOMIC DNA]</scope>
    <source>
        <strain evidence="1">20631-21</strain>
    </source>
</reference>
<dbReference type="EMBL" id="KV441395">
    <property type="protein sequence ID" value="OAF58871.1"/>
    <property type="molecule type" value="Genomic_DNA"/>
</dbReference>
<accession>A0A177AC69</accession>
<sequence length="209" mass="23247">MSIETQPYDSLPSLYDAGSTFDAINGNNFIKEVMKPLFRTYGIEHSLGLALMHSHFKLEDNERLTDIRGKSLAWTGPGGGPAVWQLDGNVLRPHEFSFDSHLETPDWGSEMYQQFLSAFGKVLVGVGAQNIFGLCSYPGDDFEGRVETTIGRANVNLKTSEADLFLPGRRRDAAWFFADELKDDSCKCTCVTNKDIDNHEHNGDHLVVG</sequence>
<dbReference type="OrthoDB" id="3564652at2759"/>